<dbReference type="Gene3D" id="3.40.50.2000">
    <property type="entry name" value="Glycogen Phosphorylase B"/>
    <property type="match status" value="1"/>
</dbReference>
<organism evidence="2 3">
    <name type="scientific">Jatrophihabitans cynanchi</name>
    <dbReference type="NCBI Taxonomy" id="2944128"/>
    <lineage>
        <taxon>Bacteria</taxon>
        <taxon>Bacillati</taxon>
        <taxon>Actinomycetota</taxon>
        <taxon>Actinomycetes</taxon>
        <taxon>Jatrophihabitantales</taxon>
        <taxon>Jatrophihabitantaceae</taxon>
        <taxon>Jatrophihabitans</taxon>
    </lineage>
</organism>
<evidence type="ECO:0000313" key="2">
    <source>
        <dbReference type="EMBL" id="WAX58926.1"/>
    </source>
</evidence>
<accession>A0ABY7K732</accession>
<reference evidence="2" key="1">
    <citation type="submission" date="2022-05" db="EMBL/GenBank/DDBJ databases">
        <title>Jatrophihabitans sp. SB3-54 whole genome sequence.</title>
        <authorList>
            <person name="Suh M.K."/>
            <person name="Eom M.K."/>
            <person name="Kim J.S."/>
            <person name="Kim H.S."/>
            <person name="Do H.E."/>
            <person name="Shin Y.K."/>
            <person name="Lee J.-S."/>
        </authorList>
    </citation>
    <scope>NUCLEOTIDE SEQUENCE</scope>
    <source>
        <strain evidence="2">SB3-54</strain>
    </source>
</reference>
<feature type="region of interest" description="Disordered" evidence="1">
    <location>
        <begin position="14"/>
        <end position="37"/>
    </location>
</feature>
<evidence type="ECO:0000256" key="1">
    <source>
        <dbReference type="SAM" id="MobiDB-lite"/>
    </source>
</evidence>
<dbReference type="RefSeq" id="WP_269445467.1">
    <property type="nucleotide sequence ID" value="NZ_CP097463.1"/>
</dbReference>
<keyword evidence="3" id="KW-1185">Reference proteome</keyword>
<name>A0ABY7K732_9ACTN</name>
<evidence type="ECO:0000313" key="3">
    <source>
        <dbReference type="Proteomes" id="UP001164693"/>
    </source>
</evidence>
<dbReference type="EMBL" id="CP097463">
    <property type="protein sequence ID" value="WAX58926.1"/>
    <property type="molecule type" value="Genomic_DNA"/>
</dbReference>
<proteinExistence type="predicted"/>
<protein>
    <submittedName>
        <fullName evidence="2">Glycosyltransferase family 1 protein</fullName>
    </submittedName>
</protein>
<sequence>MRVASVPANHVYVQHLSDPSGSDRVHRLADPAPADAEPGQWWPPAMLRADWVRKHHHEFDVMHVQFGFDAQDPADLAALIGELDRCGKPLVYTAHDLRNPHHIDPGAHRQHLDILIPAAAEVITLTTGAADVIERRWGVRPLVLPHPHVAEFERMAQPRARHDGWTVGLHAKSLRASMDPLPVAAAVLDALRDLPGARLQVNIHHDVFDEDGRRHDHELSSWLRVAAADGRLDLVVHDCFSDDELWDYLQSLDVSVLPYRFGTHSGWLEACYDLGTTVIAPSCGYYAQQRKCLTYRHDERGLDADSLRAAVRLAYEQRPVWRADVAERKRERSAVAAAHRGIYEAVVR</sequence>
<dbReference type="Proteomes" id="UP001164693">
    <property type="component" value="Chromosome"/>
</dbReference>
<dbReference type="SUPFAM" id="SSF53756">
    <property type="entry name" value="UDP-Glycosyltransferase/glycogen phosphorylase"/>
    <property type="match status" value="1"/>
</dbReference>
<gene>
    <name evidence="2" type="ORF">M6B22_09235</name>
</gene>